<dbReference type="Proteomes" id="UP000835052">
    <property type="component" value="Unassembled WGS sequence"/>
</dbReference>
<accession>A0A8S1H2E3</accession>
<organism evidence="1 2">
    <name type="scientific">Caenorhabditis auriculariae</name>
    <dbReference type="NCBI Taxonomy" id="2777116"/>
    <lineage>
        <taxon>Eukaryota</taxon>
        <taxon>Metazoa</taxon>
        <taxon>Ecdysozoa</taxon>
        <taxon>Nematoda</taxon>
        <taxon>Chromadorea</taxon>
        <taxon>Rhabditida</taxon>
        <taxon>Rhabditina</taxon>
        <taxon>Rhabditomorpha</taxon>
        <taxon>Rhabditoidea</taxon>
        <taxon>Rhabditidae</taxon>
        <taxon>Peloderinae</taxon>
        <taxon>Caenorhabditis</taxon>
    </lineage>
</organism>
<name>A0A8S1H2E3_9PELO</name>
<proteinExistence type="predicted"/>
<evidence type="ECO:0000313" key="1">
    <source>
        <dbReference type="EMBL" id="CAD6189671.1"/>
    </source>
</evidence>
<evidence type="ECO:0000313" key="2">
    <source>
        <dbReference type="Proteomes" id="UP000835052"/>
    </source>
</evidence>
<gene>
    <name evidence="1" type="ORF">CAUJ_LOCUS5590</name>
</gene>
<dbReference type="EMBL" id="CAJGYM010000011">
    <property type="protein sequence ID" value="CAD6189671.1"/>
    <property type="molecule type" value="Genomic_DNA"/>
</dbReference>
<dbReference type="AlphaFoldDB" id="A0A8S1H2E3"/>
<comment type="caution">
    <text evidence="1">The sequence shown here is derived from an EMBL/GenBank/DDBJ whole genome shotgun (WGS) entry which is preliminary data.</text>
</comment>
<sequence>MNIDIAAIVAGIVEKARLHEKWIARLRILKTCGDRVQADFDKLVFYFDLTHKMRGIHNFTSTDARWMIKLAQKIITTLDDDLAVLEKEIVDMDLLHRRTGQKLVREKFDMIYALMMKELNYNVGCLKFAVSDVPDFEKIRREIRF</sequence>
<reference evidence="1" key="1">
    <citation type="submission" date="2020-10" db="EMBL/GenBank/DDBJ databases">
        <authorList>
            <person name="Kikuchi T."/>
        </authorList>
    </citation>
    <scope>NUCLEOTIDE SEQUENCE</scope>
    <source>
        <strain evidence="1">NKZ352</strain>
    </source>
</reference>
<protein>
    <submittedName>
        <fullName evidence="1">Uncharacterized protein</fullName>
    </submittedName>
</protein>
<keyword evidence="2" id="KW-1185">Reference proteome</keyword>